<dbReference type="Gene3D" id="1.10.30.50">
    <property type="match status" value="1"/>
</dbReference>
<keyword evidence="2" id="KW-1185">Reference proteome</keyword>
<accession>A0A521FZD6</accession>
<name>A0A521FZD6_9BACT</name>
<reference evidence="1" key="1">
    <citation type="submission" date="2017-07" db="EMBL/GenBank/DDBJ databases">
        <title>The cable genome - Insights into the physiology and evolution of filamentous bacteria capable of sulfide oxidation via long distance electron transfer.</title>
        <authorList>
            <person name="Thorup C."/>
            <person name="Bjerg J.T."/>
            <person name="Schreiber L."/>
            <person name="Nielsen L.P."/>
            <person name="Kjeldsen K.U."/>
            <person name="Boesen T."/>
            <person name="Boggild A."/>
            <person name="Meysman F."/>
            <person name="Geelhoed J."/>
            <person name="Schramm A."/>
        </authorList>
    </citation>
    <scope>NUCLEOTIDE SEQUENCE [LARGE SCALE GENOMIC DNA]</scope>
    <source>
        <strain evidence="1">GS</strain>
    </source>
</reference>
<evidence type="ECO:0000313" key="2">
    <source>
        <dbReference type="Proteomes" id="UP000316238"/>
    </source>
</evidence>
<organism evidence="1 2">
    <name type="scientific">Candidatus Electronema aureum</name>
    <dbReference type="NCBI Taxonomy" id="2005002"/>
    <lineage>
        <taxon>Bacteria</taxon>
        <taxon>Pseudomonadati</taxon>
        <taxon>Thermodesulfobacteriota</taxon>
        <taxon>Desulfobulbia</taxon>
        <taxon>Desulfobulbales</taxon>
        <taxon>Desulfobulbaceae</taxon>
        <taxon>Candidatus Electronema</taxon>
    </lineage>
</organism>
<dbReference type="AlphaFoldDB" id="A0A521FZD6"/>
<gene>
    <name evidence="1" type="ORF">CDV28_13923</name>
</gene>
<dbReference type="EMBL" id="NQJD01000039">
    <property type="protein sequence ID" value="TAA74124.1"/>
    <property type="molecule type" value="Genomic_DNA"/>
</dbReference>
<comment type="caution">
    <text evidence="1">The sequence shown here is derived from an EMBL/GenBank/DDBJ whole genome shotgun (WGS) entry which is preliminary data.</text>
</comment>
<proteinExistence type="predicted"/>
<evidence type="ECO:0000313" key="1">
    <source>
        <dbReference type="EMBL" id="TAA74124.1"/>
    </source>
</evidence>
<dbReference type="Proteomes" id="UP000316238">
    <property type="component" value="Unassembled WGS sequence"/>
</dbReference>
<sequence>MIPVLEQSEPADFDAKVRQKGLAFLRKKGIALDQPLPDKADIAPYWRDCLDDLHSLYHGCCAYLAIFIERVTGDASVDHFIAKSKQADLAYEWSNYRLACLTMNSRKRNYDDVLDPFSVQSGWFHLELVSGRIYPNSNLPSNTKKQIEETIERLHLDDAGNREIRSRHYYEYAAKGYPTDYLKTRSPFVYTEALRQGLL</sequence>
<protein>
    <submittedName>
        <fullName evidence="1">TIGR02646 family protein</fullName>
    </submittedName>
</protein>